<dbReference type="AlphaFoldDB" id="A0A345BYL0"/>
<sequence>MVHPLMALLIIVAATYGGYCIFKENLKKTGWLEKMSMAGKITIFSGDIILAGAFFLIISWQYISF</sequence>
<evidence type="ECO:0000313" key="2">
    <source>
        <dbReference type="EMBL" id="AXF56041.1"/>
    </source>
</evidence>
<dbReference type="KEGG" id="rue:DT065_08385"/>
<proteinExistence type="predicted"/>
<dbReference type="OrthoDB" id="2941095at2"/>
<name>A0A345BYL0_9BACI</name>
<feature type="transmembrane region" description="Helical" evidence="1">
    <location>
        <begin position="6"/>
        <end position="22"/>
    </location>
</feature>
<keyword evidence="3" id="KW-1185">Reference proteome</keyword>
<organism evidence="2 3">
    <name type="scientific">Salicibibacter kimchii</name>
    <dbReference type="NCBI Taxonomy" id="2099786"/>
    <lineage>
        <taxon>Bacteria</taxon>
        <taxon>Bacillati</taxon>
        <taxon>Bacillota</taxon>
        <taxon>Bacilli</taxon>
        <taxon>Bacillales</taxon>
        <taxon>Bacillaceae</taxon>
        <taxon>Salicibibacter</taxon>
    </lineage>
</organism>
<reference evidence="2 3" key="1">
    <citation type="journal article" date="2018" name="J. Microbiol.">
        <title>Salicibibacter kimchii gen. nov., sp. nov., a moderately halophilic and alkalitolerant bacterium in the family Bacillaceae, isolated from kimchi.</title>
        <authorList>
            <person name="Jang J.Y."/>
            <person name="Oh Y.J."/>
            <person name="Lim S.K."/>
            <person name="Park H.K."/>
            <person name="Lee C."/>
            <person name="Kim J.Y."/>
            <person name="Lee M.A."/>
            <person name="Choi H.J."/>
        </authorList>
    </citation>
    <scope>NUCLEOTIDE SEQUENCE [LARGE SCALE GENOMIC DNA]</scope>
    <source>
        <strain evidence="2 3">NKC1-1</strain>
    </source>
</reference>
<dbReference type="RefSeq" id="WP_114372467.1">
    <property type="nucleotide sequence ID" value="NZ_CP031092.1"/>
</dbReference>
<accession>A0A345BYL0</accession>
<keyword evidence="1" id="KW-0812">Transmembrane</keyword>
<evidence type="ECO:0000313" key="3">
    <source>
        <dbReference type="Proteomes" id="UP000252100"/>
    </source>
</evidence>
<protein>
    <submittedName>
        <fullName evidence="2">Uncharacterized protein</fullName>
    </submittedName>
</protein>
<keyword evidence="1" id="KW-0472">Membrane</keyword>
<dbReference type="Proteomes" id="UP000252100">
    <property type="component" value="Chromosome"/>
</dbReference>
<feature type="transmembrane region" description="Helical" evidence="1">
    <location>
        <begin position="43"/>
        <end position="63"/>
    </location>
</feature>
<evidence type="ECO:0000256" key="1">
    <source>
        <dbReference type="SAM" id="Phobius"/>
    </source>
</evidence>
<keyword evidence="1" id="KW-1133">Transmembrane helix</keyword>
<dbReference type="EMBL" id="CP031092">
    <property type="protein sequence ID" value="AXF56041.1"/>
    <property type="molecule type" value="Genomic_DNA"/>
</dbReference>
<gene>
    <name evidence="2" type="ORF">DT065_08385</name>
</gene>